<comment type="subcellular location">
    <subcellularLocation>
        <location evidence="1">Cell membrane</location>
        <topology evidence="1">Multi-pass membrane protein</topology>
    </subcellularLocation>
</comment>
<evidence type="ECO:0000256" key="2">
    <source>
        <dbReference type="ARBA" id="ARBA00022448"/>
    </source>
</evidence>
<comment type="caution">
    <text evidence="10">The sequence shown here is derived from an EMBL/GenBank/DDBJ whole genome shotgun (WGS) entry which is preliminary data.</text>
</comment>
<dbReference type="CDD" id="cd17316">
    <property type="entry name" value="MFS_SV2_like"/>
    <property type="match status" value="1"/>
</dbReference>
<gene>
    <name evidence="10" type="ORF">ABT57_16660</name>
</gene>
<evidence type="ECO:0000256" key="3">
    <source>
        <dbReference type="ARBA" id="ARBA00022475"/>
    </source>
</evidence>
<evidence type="ECO:0000256" key="4">
    <source>
        <dbReference type="ARBA" id="ARBA00022692"/>
    </source>
</evidence>
<evidence type="ECO:0000313" key="11">
    <source>
        <dbReference type="Proteomes" id="UP000035909"/>
    </source>
</evidence>
<evidence type="ECO:0000256" key="1">
    <source>
        <dbReference type="ARBA" id="ARBA00004651"/>
    </source>
</evidence>
<dbReference type="EMBL" id="LDOU01000015">
    <property type="protein sequence ID" value="KLV08402.1"/>
    <property type="molecule type" value="Genomic_DNA"/>
</dbReference>
<dbReference type="GO" id="GO:0015293">
    <property type="term" value="F:symporter activity"/>
    <property type="evidence" value="ECO:0007669"/>
    <property type="project" value="UniProtKB-KW"/>
</dbReference>
<feature type="transmembrane region" description="Helical" evidence="8">
    <location>
        <begin position="115"/>
        <end position="136"/>
    </location>
</feature>
<dbReference type="PATRIC" id="fig|320778.3.peg.3627"/>
<accession>A0A0J1K1T3</accession>
<evidence type="ECO:0000256" key="7">
    <source>
        <dbReference type="ARBA" id="ARBA00023136"/>
    </source>
</evidence>
<sequence length="434" mass="47342">MNAKRHMSEVPMIQRVAAYLAILVGYFFYCYNFVIIDYVRPYIVEAYDGISLSDTAQFYTWQSVGALIGALSCAWFATKFGKKSTLIAITALNGSATIINMMFTDYSTWAAMRFIIGLSLGGYFTVAVSLMIGLFTPTVRGKLTAFASSMFSVALMVMGAYAAFISSVDAPWESLMWVGGVPPLVAAVAMVFVLPSDKKVIAYGEEDQDMGSQADPTQLKAKQGSWGEMLSKPYRILTITCLLLAGLNFYGYQFFSGFVTTYLKEVREFDGSTIGVIFSISAFGSLFGAWVWGAIADKFGRKVNAFGFILAGIMASVFFVAPGDLMIGSLNMLAILGLIYNFGLSASAVWGGYFSELFPAHLRNFGAALFHGGRIIGMWAPMVLIFIQERTDLQTAMWGSPVVWIAAGLLWLSLPETLKGGLFDKDKKAQTAKA</sequence>
<dbReference type="PROSITE" id="PS50850">
    <property type="entry name" value="MFS"/>
    <property type="match status" value="1"/>
</dbReference>
<keyword evidence="6 8" id="KW-1133">Transmembrane helix</keyword>
<feature type="transmembrane region" description="Helical" evidence="8">
    <location>
        <begin position="16"/>
        <end position="39"/>
    </location>
</feature>
<feature type="transmembrane region" description="Helical" evidence="8">
    <location>
        <begin position="59"/>
        <end position="78"/>
    </location>
</feature>
<feature type="transmembrane region" description="Helical" evidence="8">
    <location>
        <begin position="333"/>
        <end position="353"/>
    </location>
</feature>
<dbReference type="Pfam" id="PF07690">
    <property type="entry name" value="MFS_1"/>
    <property type="match status" value="1"/>
</dbReference>
<evidence type="ECO:0000256" key="5">
    <source>
        <dbReference type="ARBA" id="ARBA00022847"/>
    </source>
</evidence>
<keyword evidence="4 8" id="KW-0812">Transmembrane</keyword>
<feature type="transmembrane region" description="Helical" evidence="8">
    <location>
        <begin position="303"/>
        <end position="321"/>
    </location>
</feature>
<name>A0A0J1K1T3_9GAMM</name>
<dbReference type="InterPro" id="IPR051084">
    <property type="entry name" value="H+-coupled_symporters"/>
</dbReference>
<keyword evidence="2" id="KW-0813">Transport</keyword>
<feature type="transmembrane region" description="Helical" evidence="8">
    <location>
        <begin position="275"/>
        <end position="296"/>
    </location>
</feature>
<feature type="transmembrane region" description="Helical" evidence="8">
    <location>
        <begin position="365"/>
        <end position="387"/>
    </location>
</feature>
<feature type="transmembrane region" description="Helical" evidence="8">
    <location>
        <begin position="143"/>
        <end position="163"/>
    </location>
</feature>
<keyword evidence="11" id="KW-1185">Reference proteome</keyword>
<feature type="transmembrane region" description="Helical" evidence="8">
    <location>
        <begin position="393"/>
        <end position="412"/>
    </location>
</feature>
<dbReference type="GO" id="GO:0005886">
    <property type="term" value="C:plasma membrane"/>
    <property type="evidence" value="ECO:0007669"/>
    <property type="project" value="UniProtKB-SubCell"/>
</dbReference>
<evidence type="ECO:0000259" key="9">
    <source>
        <dbReference type="PROSITE" id="PS50850"/>
    </source>
</evidence>
<dbReference type="Proteomes" id="UP000035909">
    <property type="component" value="Unassembled WGS sequence"/>
</dbReference>
<proteinExistence type="predicted"/>
<dbReference type="InterPro" id="IPR020846">
    <property type="entry name" value="MFS_dom"/>
</dbReference>
<keyword evidence="3" id="KW-1003">Cell membrane</keyword>
<dbReference type="PANTHER" id="PTHR43528:SF1">
    <property type="entry name" value="ALPHA-KETOGLUTARATE PERMEASE"/>
    <property type="match status" value="1"/>
</dbReference>
<feature type="transmembrane region" description="Helical" evidence="8">
    <location>
        <begin position="236"/>
        <end position="255"/>
    </location>
</feature>
<dbReference type="InterPro" id="IPR036259">
    <property type="entry name" value="MFS_trans_sf"/>
</dbReference>
<dbReference type="SUPFAM" id="SSF103473">
    <property type="entry name" value="MFS general substrate transporter"/>
    <property type="match status" value="1"/>
</dbReference>
<dbReference type="STRING" id="320778.ABT57_16660"/>
<organism evidence="10 11">
    <name type="scientific">Photobacterium ganghwense</name>
    <dbReference type="NCBI Taxonomy" id="320778"/>
    <lineage>
        <taxon>Bacteria</taxon>
        <taxon>Pseudomonadati</taxon>
        <taxon>Pseudomonadota</taxon>
        <taxon>Gammaproteobacteria</taxon>
        <taxon>Vibrionales</taxon>
        <taxon>Vibrionaceae</taxon>
        <taxon>Photobacterium</taxon>
    </lineage>
</organism>
<dbReference type="InterPro" id="IPR011701">
    <property type="entry name" value="MFS"/>
</dbReference>
<feature type="domain" description="Major facilitator superfamily (MFS) profile" evidence="9">
    <location>
        <begin position="18"/>
        <end position="418"/>
    </location>
</feature>
<keyword evidence="7 8" id="KW-0472">Membrane</keyword>
<evidence type="ECO:0000256" key="6">
    <source>
        <dbReference type="ARBA" id="ARBA00022989"/>
    </source>
</evidence>
<dbReference type="RefSeq" id="WP_047886290.1">
    <property type="nucleotide sequence ID" value="NZ_LDOU01000015.1"/>
</dbReference>
<feature type="transmembrane region" description="Helical" evidence="8">
    <location>
        <begin position="85"/>
        <end position="103"/>
    </location>
</feature>
<evidence type="ECO:0000256" key="8">
    <source>
        <dbReference type="SAM" id="Phobius"/>
    </source>
</evidence>
<keyword evidence="5" id="KW-0769">Symport</keyword>
<reference evidence="10 11" key="1">
    <citation type="submission" date="2015-05" db="EMBL/GenBank/DDBJ databases">
        <title>Photobacterium galathea sp. nov.</title>
        <authorList>
            <person name="Machado H."/>
            <person name="Gram L."/>
        </authorList>
    </citation>
    <scope>NUCLEOTIDE SEQUENCE [LARGE SCALE GENOMIC DNA]</scope>
    <source>
        <strain evidence="10 11">DSM 22954</strain>
    </source>
</reference>
<dbReference type="AlphaFoldDB" id="A0A0J1K1T3"/>
<protein>
    <submittedName>
        <fullName evidence="10">MFS transporter</fullName>
    </submittedName>
</protein>
<feature type="transmembrane region" description="Helical" evidence="8">
    <location>
        <begin position="175"/>
        <end position="194"/>
    </location>
</feature>
<dbReference type="OrthoDB" id="4474610at2"/>
<dbReference type="Gene3D" id="1.20.1250.20">
    <property type="entry name" value="MFS general substrate transporter like domains"/>
    <property type="match status" value="2"/>
</dbReference>
<dbReference type="PANTHER" id="PTHR43528">
    <property type="entry name" value="ALPHA-KETOGLUTARATE PERMEASE"/>
    <property type="match status" value="1"/>
</dbReference>
<evidence type="ECO:0000313" key="10">
    <source>
        <dbReference type="EMBL" id="KLV08402.1"/>
    </source>
</evidence>